<dbReference type="PROSITE" id="PS00218">
    <property type="entry name" value="AMINO_ACID_PERMEASE_1"/>
    <property type="match status" value="1"/>
</dbReference>
<evidence type="ECO:0000256" key="5">
    <source>
        <dbReference type="ARBA" id="ARBA00022989"/>
    </source>
</evidence>
<keyword evidence="2" id="KW-0813">Transport</keyword>
<comment type="caution">
    <text evidence="11">The sequence shown here is derived from an EMBL/GenBank/DDBJ whole genome shotgun (WGS) entry which is preliminary data.</text>
</comment>
<keyword evidence="4" id="KW-0029">Amino-acid transport</keyword>
<accession>A0A815QZY1</accession>
<evidence type="ECO:0000256" key="3">
    <source>
        <dbReference type="ARBA" id="ARBA00022692"/>
    </source>
</evidence>
<evidence type="ECO:0000256" key="2">
    <source>
        <dbReference type="ARBA" id="ARBA00022448"/>
    </source>
</evidence>
<feature type="transmembrane region" description="Helical" evidence="8">
    <location>
        <begin position="35"/>
        <end position="58"/>
    </location>
</feature>
<evidence type="ECO:0000256" key="6">
    <source>
        <dbReference type="ARBA" id="ARBA00023136"/>
    </source>
</evidence>
<evidence type="ECO:0000313" key="11">
    <source>
        <dbReference type="EMBL" id="CAF1470236.1"/>
    </source>
</evidence>
<dbReference type="Pfam" id="PF00324">
    <property type="entry name" value="AA_permease"/>
    <property type="match status" value="1"/>
</dbReference>
<feature type="domain" description="Amino acid permease/ SLC12A" evidence="9">
    <location>
        <begin position="34"/>
        <end position="483"/>
    </location>
</feature>
<dbReference type="EMBL" id="CAJOBH010086901">
    <property type="protein sequence ID" value="CAF4545426.1"/>
    <property type="molecule type" value="Genomic_DNA"/>
</dbReference>
<dbReference type="EMBL" id="CAJNOV010004110">
    <property type="protein sequence ID" value="CAF1162930.1"/>
    <property type="molecule type" value="Genomic_DNA"/>
</dbReference>
<feature type="compositionally biased region" description="Polar residues" evidence="7">
    <location>
        <begin position="10"/>
        <end position="20"/>
    </location>
</feature>
<keyword evidence="6 8" id="KW-0472">Membrane</keyword>
<feature type="transmembrane region" description="Helical" evidence="8">
    <location>
        <begin position="256"/>
        <end position="277"/>
    </location>
</feature>
<keyword evidence="5 8" id="KW-1133">Transmembrane helix</keyword>
<evidence type="ECO:0000313" key="13">
    <source>
        <dbReference type="Proteomes" id="UP000663834"/>
    </source>
</evidence>
<dbReference type="AlphaFoldDB" id="A0A815QZY1"/>
<evidence type="ECO:0000256" key="4">
    <source>
        <dbReference type="ARBA" id="ARBA00022970"/>
    </source>
</evidence>
<organism evidence="11 13">
    <name type="scientific">Rotaria magnacalcarata</name>
    <dbReference type="NCBI Taxonomy" id="392030"/>
    <lineage>
        <taxon>Eukaryota</taxon>
        <taxon>Metazoa</taxon>
        <taxon>Spiralia</taxon>
        <taxon>Gnathifera</taxon>
        <taxon>Rotifera</taxon>
        <taxon>Eurotatoria</taxon>
        <taxon>Bdelloidea</taxon>
        <taxon>Philodinida</taxon>
        <taxon>Philodinidae</taxon>
        <taxon>Rotaria</taxon>
    </lineage>
</organism>
<feature type="transmembrane region" description="Helical" evidence="8">
    <location>
        <begin position="177"/>
        <end position="202"/>
    </location>
</feature>
<feature type="transmembrane region" description="Helical" evidence="8">
    <location>
        <begin position="354"/>
        <end position="375"/>
    </location>
</feature>
<feature type="transmembrane region" description="Helical" evidence="8">
    <location>
        <begin position="214"/>
        <end position="235"/>
    </location>
</feature>
<dbReference type="InterPro" id="IPR050524">
    <property type="entry name" value="APC_YAT"/>
</dbReference>
<evidence type="ECO:0000256" key="1">
    <source>
        <dbReference type="ARBA" id="ARBA00004141"/>
    </source>
</evidence>
<dbReference type="Proteomes" id="UP000663834">
    <property type="component" value="Unassembled WGS sequence"/>
</dbReference>
<dbReference type="Proteomes" id="UP000681967">
    <property type="component" value="Unassembled WGS sequence"/>
</dbReference>
<protein>
    <recommendedName>
        <fullName evidence="9">Amino acid permease/ SLC12A domain-containing protein</fullName>
    </recommendedName>
</protein>
<evidence type="ECO:0000259" key="9">
    <source>
        <dbReference type="Pfam" id="PF00324"/>
    </source>
</evidence>
<evidence type="ECO:0000313" key="12">
    <source>
        <dbReference type="EMBL" id="CAF4545426.1"/>
    </source>
</evidence>
<evidence type="ECO:0000256" key="8">
    <source>
        <dbReference type="SAM" id="Phobius"/>
    </source>
</evidence>
<dbReference type="GO" id="GO:0015171">
    <property type="term" value="F:amino acid transmembrane transporter activity"/>
    <property type="evidence" value="ECO:0007669"/>
    <property type="project" value="TreeGrafter"/>
</dbReference>
<evidence type="ECO:0000256" key="7">
    <source>
        <dbReference type="SAM" id="MobiDB-lite"/>
    </source>
</evidence>
<feature type="transmembrane region" description="Helical" evidence="8">
    <location>
        <begin position="64"/>
        <end position="85"/>
    </location>
</feature>
<feature type="transmembrane region" description="Helical" evidence="8">
    <location>
        <begin position="144"/>
        <end position="165"/>
    </location>
</feature>
<sequence length="521" mass="57490">MIELCENQHDNPPNGSNNNKISDDKLKRELKSRHITMIAIGGIIGPGLLVGSGTALAYAGPAGALIAFAATGIIVFFVMQSVGEISTAIPVSGAFTDFAGRFCDPALSFAVGWIYWYMWISILANEYNAISIVIMYWTQVIPQWAWIIFWWFTFLILSLVGVLVYGEIEFWLSLIKIVAILGYFILAILIDIGVVGGTYIGTRYWQNPGSFADGINGVAKVFVIAGTLYGGVEMVGVTAGECQNPRTAVPRAIKQVFWRIVIFYLGMILFIGLLIPYNSSRLLSATSKTAASPLTISLQEAGIHVAAHIINGLIVLSVVSAGISSIYVTSRTICYLGKTGRAPKFLGITNKYGVPWPAILFCNLFASICFINQAPGGAGAAYTYLINLSGVATFIVWAVITLTHIQFRRGLIAQGVSADELPFRAIWYPYGAYFGLGANIFLIFFQGYTSFFRPFDIVSFAVSYILIPVFLLLFFGYKFLRKTQWIEASQMDIWSNRRVFVKEDIQTNNQTIWSHIKNLII</sequence>
<feature type="transmembrane region" description="Helical" evidence="8">
    <location>
        <begin position="305"/>
        <end position="328"/>
    </location>
</feature>
<feature type="region of interest" description="Disordered" evidence="7">
    <location>
        <begin position="1"/>
        <end position="23"/>
    </location>
</feature>
<dbReference type="InterPro" id="IPR004841">
    <property type="entry name" value="AA-permease/SLC12A_dom"/>
</dbReference>
<dbReference type="Gene3D" id="1.20.1740.10">
    <property type="entry name" value="Amino acid/polyamine transporter I"/>
    <property type="match status" value="1"/>
</dbReference>
<dbReference type="PANTHER" id="PTHR43341">
    <property type="entry name" value="AMINO ACID PERMEASE"/>
    <property type="match status" value="1"/>
</dbReference>
<dbReference type="OrthoDB" id="3900342at2759"/>
<feature type="transmembrane region" description="Helical" evidence="8">
    <location>
        <begin position="106"/>
        <end position="124"/>
    </location>
</feature>
<dbReference type="PIRSF" id="PIRSF006060">
    <property type="entry name" value="AA_transporter"/>
    <property type="match status" value="1"/>
</dbReference>
<feature type="transmembrane region" description="Helical" evidence="8">
    <location>
        <begin position="457"/>
        <end position="477"/>
    </location>
</feature>
<feature type="transmembrane region" description="Helical" evidence="8">
    <location>
        <begin position="426"/>
        <end position="445"/>
    </location>
</feature>
<comment type="subcellular location">
    <subcellularLocation>
        <location evidence="1">Membrane</location>
        <topology evidence="1">Multi-pass membrane protein</topology>
    </subcellularLocation>
</comment>
<dbReference type="PANTHER" id="PTHR43341:SF26">
    <property type="entry name" value="GENERAL AMINO ACID PERMEASE AGP3"/>
    <property type="match status" value="1"/>
</dbReference>
<dbReference type="GO" id="GO:0016020">
    <property type="term" value="C:membrane"/>
    <property type="evidence" value="ECO:0007669"/>
    <property type="project" value="UniProtKB-SubCell"/>
</dbReference>
<keyword evidence="3 8" id="KW-0812">Transmembrane</keyword>
<reference evidence="11" key="1">
    <citation type="submission" date="2021-02" db="EMBL/GenBank/DDBJ databases">
        <authorList>
            <person name="Nowell W R."/>
        </authorList>
    </citation>
    <scope>NUCLEOTIDE SEQUENCE</scope>
</reference>
<name>A0A815QZY1_9BILA</name>
<gene>
    <name evidence="12" type="ORF">BYL167_LOCUS37878</name>
    <name evidence="10" type="ORF">CJN711_LOCUS10106</name>
    <name evidence="11" type="ORF">KQP761_LOCUS13000</name>
</gene>
<dbReference type="Proteomes" id="UP000663855">
    <property type="component" value="Unassembled WGS sequence"/>
</dbReference>
<proteinExistence type="predicted"/>
<dbReference type="EMBL" id="CAJNOW010006000">
    <property type="protein sequence ID" value="CAF1470236.1"/>
    <property type="molecule type" value="Genomic_DNA"/>
</dbReference>
<dbReference type="InterPro" id="IPR004840">
    <property type="entry name" value="Amino_acid_permease_CS"/>
</dbReference>
<evidence type="ECO:0000313" key="10">
    <source>
        <dbReference type="EMBL" id="CAF1162930.1"/>
    </source>
</evidence>
<feature type="transmembrane region" description="Helical" evidence="8">
    <location>
        <begin position="381"/>
        <end position="405"/>
    </location>
</feature>
<dbReference type="FunFam" id="1.20.1740.10:FF:000001">
    <property type="entry name" value="Amino acid permease"/>
    <property type="match status" value="1"/>
</dbReference>